<proteinExistence type="predicted"/>
<keyword evidence="2" id="KW-1133">Transmembrane helix</keyword>
<name>A0AAD4NJX2_9BILA</name>
<reference evidence="3" key="1">
    <citation type="submission" date="2022-01" db="EMBL/GenBank/DDBJ databases">
        <title>Genome Sequence Resource for Two Populations of Ditylenchus destructor, the Migratory Endoparasitic Phytonematode.</title>
        <authorList>
            <person name="Zhang H."/>
            <person name="Lin R."/>
            <person name="Xie B."/>
        </authorList>
    </citation>
    <scope>NUCLEOTIDE SEQUENCE</scope>
    <source>
        <strain evidence="3">BazhouSP</strain>
    </source>
</reference>
<gene>
    <name evidence="3" type="ORF">DdX_00071</name>
</gene>
<feature type="compositionally biased region" description="Low complexity" evidence="1">
    <location>
        <begin position="141"/>
        <end position="153"/>
    </location>
</feature>
<dbReference type="EMBL" id="JAKKPZ010000001">
    <property type="protein sequence ID" value="KAI1727929.1"/>
    <property type="molecule type" value="Genomic_DNA"/>
</dbReference>
<comment type="caution">
    <text evidence="3">The sequence shown here is derived from an EMBL/GenBank/DDBJ whole genome shotgun (WGS) entry which is preliminary data.</text>
</comment>
<evidence type="ECO:0000256" key="1">
    <source>
        <dbReference type="SAM" id="MobiDB-lite"/>
    </source>
</evidence>
<organism evidence="3 4">
    <name type="scientific">Ditylenchus destructor</name>
    <dbReference type="NCBI Taxonomy" id="166010"/>
    <lineage>
        <taxon>Eukaryota</taxon>
        <taxon>Metazoa</taxon>
        <taxon>Ecdysozoa</taxon>
        <taxon>Nematoda</taxon>
        <taxon>Chromadorea</taxon>
        <taxon>Rhabditida</taxon>
        <taxon>Tylenchina</taxon>
        <taxon>Tylenchomorpha</taxon>
        <taxon>Sphaerularioidea</taxon>
        <taxon>Anguinidae</taxon>
        <taxon>Anguininae</taxon>
        <taxon>Ditylenchus</taxon>
    </lineage>
</organism>
<feature type="region of interest" description="Disordered" evidence="1">
    <location>
        <begin position="71"/>
        <end position="112"/>
    </location>
</feature>
<sequence length="380" mass="43453">MLDDSYPRTSRWTTNCREDWRQRKRIPEANKEKSKLWYSPAAPTMPNIFIFLLIVSWVGFSMCQSFSNASTTTPEQILSKNGTITGELSKTSTTKPNEPSTSPIRTSEKPIDPEDEAAKILLQNITSNAELTGVRESKKASTTPSTPTSTQSTLEEDDVLIKLLKAPQRPTVRRGWHRPWRPNSYFEYKTDWNNSVQVLVTKESWESYSRFKEETCREANDTYIAERVLHDTTDHPYFKWEENVFHQELRKIILPETSDGSYSKLIGTPWLTTLDSRFFMSKPESLCKSKKRDTADNDAARIKAEQDLFEDYLINKVFPESMIATNMTSDGQLVPLTSTTSPPLLSLVIPLISHLRSDNDASSLIDVMNALDKEHVKSQR</sequence>
<accession>A0AAD4NJX2</accession>
<keyword evidence="4" id="KW-1185">Reference proteome</keyword>
<dbReference type="Proteomes" id="UP001201812">
    <property type="component" value="Unassembled WGS sequence"/>
</dbReference>
<dbReference type="AlphaFoldDB" id="A0AAD4NJX2"/>
<keyword evidence="2" id="KW-0472">Membrane</keyword>
<evidence type="ECO:0000313" key="4">
    <source>
        <dbReference type="Proteomes" id="UP001201812"/>
    </source>
</evidence>
<protein>
    <submittedName>
        <fullName evidence="3">Uncharacterized protein</fullName>
    </submittedName>
</protein>
<feature type="region of interest" description="Disordered" evidence="1">
    <location>
        <begin position="131"/>
        <end position="156"/>
    </location>
</feature>
<feature type="compositionally biased region" description="Polar residues" evidence="1">
    <location>
        <begin position="71"/>
        <end position="105"/>
    </location>
</feature>
<evidence type="ECO:0000256" key="2">
    <source>
        <dbReference type="SAM" id="Phobius"/>
    </source>
</evidence>
<feature type="transmembrane region" description="Helical" evidence="2">
    <location>
        <begin position="41"/>
        <end position="60"/>
    </location>
</feature>
<evidence type="ECO:0000313" key="3">
    <source>
        <dbReference type="EMBL" id="KAI1727929.1"/>
    </source>
</evidence>
<keyword evidence="2" id="KW-0812">Transmembrane</keyword>